<dbReference type="InterPro" id="IPR006860">
    <property type="entry name" value="FecR"/>
</dbReference>
<dbReference type="Gene3D" id="2.60.120.1440">
    <property type="match status" value="1"/>
</dbReference>
<dbReference type="PIRSF" id="PIRSF018266">
    <property type="entry name" value="FecR"/>
    <property type="match status" value="1"/>
</dbReference>
<organism evidence="4 5">
    <name type="scientific">Flavivirga eckloniae</name>
    <dbReference type="NCBI Taxonomy" id="1803846"/>
    <lineage>
        <taxon>Bacteria</taxon>
        <taxon>Pseudomonadati</taxon>
        <taxon>Bacteroidota</taxon>
        <taxon>Flavobacteriia</taxon>
        <taxon>Flavobacteriales</taxon>
        <taxon>Flavobacteriaceae</taxon>
        <taxon>Flavivirga</taxon>
    </lineage>
</organism>
<evidence type="ECO:0000259" key="2">
    <source>
        <dbReference type="Pfam" id="PF04773"/>
    </source>
</evidence>
<dbReference type="PANTHER" id="PTHR30273:SF2">
    <property type="entry name" value="PROTEIN FECR"/>
    <property type="match status" value="1"/>
</dbReference>
<feature type="transmembrane region" description="Helical" evidence="1">
    <location>
        <begin position="78"/>
        <end position="97"/>
    </location>
</feature>
<name>A0A2K9PU62_9FLAO</name>
<evidence type="ECO:0000256" key="1">
    <source>
        <dbReference type="SAM" id="Phobius"/>
    </source>
</evidence>
<dbReference type="Proteomes" id="UP000235826">
    <property type="component" value="Chromosome"/>
</dbReference>
<dbReference type="Pfam" id="PF16344">
    <property type="entry name" value="FecR_C"/>
    <property type="match status" value="1"/>
</dbReference>
<dbReference type="Pfam" id="PF04773">
    <property type="entry name" value="FecR"/>
    <property type="match status" value="1"/>
</dbReference>
<protein>
    <submittedName>
        <fullName evidence="4">Anti-sigma factor</fullName>
    </submittedName>
</protein>
<keyword evidence="5" id="KW-1185">Reference proteome</keyword>
<feature type="domain" description="Protein FecR C-terminal" evidence="3">
    <location>
        <begin position="312"/>
        <end position="379"/>
    </location>
</feature>
<evidence type="ECO:0000259" key="3">
    <source>
        <dbReference type="Pfam" id="PF16344"/>
    </source>
</evidence>
<dbReference type="OrthoDB" id="649666at2"/>
<dbReference type="KEGG" id="fek:C1H87_18545"/>
<dbReference type="EMBL" id="CP025791">
    <property type="protein sequence ID" value="AUP80601.1"/>
    <property type="molecule type" value="Genomic_DNA"/>
</dbReference>
<dbReference type="GO" id="GO:0016989">
    <property type="term" value="F:sigma factor antagonist activity"/>
    <property type="evidence" value="ECO:0007669"/>
    <property type="project" value="TreeGrafter"/>
</dbReference>
<dbReference type="RefSeq" id="WP_102757247.1">
    <property type="nucleotide sequence ID" value="NZ_CP025791.1"/>
</dbReference>
<keyword evidence="1" id="KW-1133">Transmembrane helix</keyword>
<dbReference type="InterPro" id="IPR032508">
    <property type="entry name" value="FecR_C"/>
</dbReference>
<dbReference type="AlphaFoldDB" id="A0A2K9PU62"/>
<accession>A0A2K9PU62</accession>
<evidence type="ECO:0000313" key="5">
    <source>
        <dbReference type="Proteomes" id="UP000235826"/>
    </source>
</evidence>
<gene>
    <name evidence="4" type="ORF">C1H87_18545</name>
</gene>
<dbReference type="Gene3D" id="3.55.50.30">
    <property type="match status" value="1"/>
</dbReference>
<proteinExistence type="predicted"/>
<evidence type="ECO:0000313" key="4">
    <source>
        <dbReference type="EMBL" id="AUP80601.1"/>
    </source>
</evidence>
<keyword evidence="1" id="KW-0812">Transmembrane</keyword>
<dbReference type="PANTHER" id="PTHR30273">
    <property type="entry name" value="PERIPLASMIC SIGNAL SENSOR AND SIGMA FACTOR ACTIVATOR FECR-RELATED"/>
    <property type="match status" value="1"/>
</dbReference>
<feature type="domain" description="FecR protein" evidence="2">
    <location>
        <begin position="172"/>
        <end position="269"/>
    </location>
</feature>
<keyword evidence="1" id="KW-0472">Membrane</keyword>
<reference evidence="4 5" key="1">
    <citation type="submission" date="2018-01" db="EMBL/GenBank/DDBJ databases">
        <title>Complete genome sequence of Flavivirga eckloniae ECD14 isolated from seaweed Ecklonia cava.</title>
        <authorList>
            <person name="Lee J.H."/>
            <person name="Baik K.S."/>
            <person name="Seong C.N."/>
        </authorList>
    </citation>
    <scope>NUCLEOTIDE SEQUENCE [LARGE SCALE GENOMIC DNA]</scope>
    <source>
        <strain evidence="4 5">ECD14</strain>
    </source>
</reference>
<dbReference type="InterPro" id="IPR012373">
    <property type="entry name" value="Ferrdict_sens_TM"/>
</dbReference>
<sequence>MTERIEILIVKYFSDNLSNEELKELISWVETGDNKKEFDHYVSLNFTIEELKSESHDGSILWKYIESSFKAPVKRTRYWKYAVAASVMLILGLTFFFNRSEEPKDMQKPVVVNNNIEVGTDKAILTLEDGTNIALEKGSQYASENIESNGEELVYNTSKREKTETTYNYLTVPRGGQFFVQLADETKVWLNSESKIKYPTSFIKGELRQVELVYGEAYFDVSSSTNHNGSEFRVKHLSQDIQVLGTEFNVKAYGDDKNIFTTLVEGKVNISTRNGKKMLEPGEQSIVNYNDETITVSKADLYRETSWKQGVFSFEDKPLKDIMKVLSRWYDMEVVFLNPKIEDVLFYGKIRKDQKIEDILESIKDLSMIENYEINDKTISLK</sequence>